<keyword evidence="1" id="KW-0862">Zinc</keyword>
<reference evidence="3 4" key="1">
    <citation type="submission" date="2020-07" db="EMBL/GenBank/DDBJ databases">
        <title>Sequencing the genomes of 1000 actinobacteria strains.</title>
        <authorList>
            <person name="Klenk H.-P."/>
        </authorList>
    </citation>
    <scope>NUCLEOTIDE SEQUENCE [LARGE SCALE GENOMIC DNA]</scope>
    <source>
        <strain evidence="3 4">DSM 44121</strain>
    </source>
</reference>
<dbReference type="Proteomes" id="UP000540568">
    <property type="component" value="Unassembled WGS sequence"/>
</dbReference>
<name>A0A7W3J5J0_9MICO</name>
<dbReference type="GO" id="GO:0016811">
    <property type="term" value="F:hydrolase activity, acting on carbon-nitrogen (but not peptide) bonds, in linear amides"/>
    <property type="evidence" value="ECO:0007669"/>
    <property type="project" value="TreeGrafter"/>
</dbReference>
<feature type="compositionally biased region" description="Low complexity" evidence="2">
    <location>
        <begin position="210"/>
        <end position="225"/>
    </location>
</feature>
<dbReference type="InterPro" id="IPR003737">
    <property type="entry name" value="GlcNAc_PI_deacetylase-related"/>
</dbReference>
<keyword evidence="4" id="KW-1185">Reference proteome</keyword>
<dbReference type="Pfam" id="PF02585">
    <property type="entry name" value="PIG-L"/>
    <property type="match status" value="1"/>
</dbReference>
<feature type="region of interest" description="Disordered" evidence="2">
    <location>
        <begin position="200"/>
        <end position="237"/>
    </location>
</feature>
<organism evidence="3 4">
    <name type="scientific">Promicromonospora sukumoe</name>
    <dbReference type="NCBI Taxonomy" id="88382"/>
    <lineage>
        <taxon>Bacteria</taxon>
        <taxon>Bacillati</taxon>
        <taxon>Actinomycetota</taxon>
        <taxon>Actinomycetes</taxon>
        <taxon>Micrococcales</taxon>
        <taxon>Promicromonosporaceae</taxon>
        <taxon>Promicromonospora</taxon>
    </lineage>
</organism>
<feature type="compositionally biased region" description="Basic and acidic residues" evidence="2">
    <location>
        <begin position="9"/>
        <end position="26"/>
    </location>
</feature>
<protein>
    <submittedName>
        <fullName evidence="3">LmbE family N-acetylglucosaminyl deacetylase</fullName>
    </submittedName>
</protein>
<dbReference type="RefSeq" id="WP_182614320.1">
    <property type="nucleotide sequence ID" value="NZ_BAAATF010000002.1"/>
</dbReference>
<proteinExistence type="predicted"/>
<gene>
    <name evidence="3" type="ORF">FHX71_000557</name>
</gene>
<accession>A0A7W3J5J0</accession>
<dbReference type="AlphaFoldDB" id="A0A7W3J5J0"/>
<dbReference type="InterPro" id="IPR024078">
    <property type="entry name" value="LmbE-like_dom_sf"/>
</dbReference>
<evidence type="ECO:0000256" key="2">
    <source>
        <dbReference type="SAM" id="MobiDB-lite"/>
    </source>
</evidence>
<evidence type="ECO:0000256" key="1">
    <source>
        <dbReference type="ARBA" id="ARBA00022833"/>
    </source>
</evidence>
<evidence type="ECO:0000313" key="4">
    <source>
        <dbReference type="Proteomes" id="UP000540568"/>
    </source>
</evidence>
<dbReference type="PANTHER" id="PTHR12993:SF11">
    <property type="entry name" value="N-ACETYLGLUCOSAMINYL-PHOSPHATIDYLINOSITOL DE-N-ACETYLASE"/>
    <property type="match status" value="1"/>
</dbReference>
<dbReference type="GO" id="GO:0016137">
    <property type="term" value="P:glycoside metabolic process"/>
    <property type="evidence" value="ECO:0007669"/>
    <property type="project" value="UniProtKB-ARBA"/>
</dbReference>
<dbReference type="PANTHER" id="PTHR12993">
    <property type="entry name" value="N-ACETYLGLUCOSAMINYL-PHOSPHATIDYLINOSITOL DE-N-ACETYLASE-RELATED"/>
    <property type="match status" value="1"/>
</dbReference>
<feature type="region of interest" description="Disordered" evidence="2">
    <location>
        <begin position="1"/>
        <end position="32"/>
    </location>
</feature>
<sequence>MRATVVHEVAPRETAPEPESKPERVAESPPEPLPRTRRLLVVCAHPFDATVTLGGVIAAFADTGTAVQVICMTHDPGPDPDGRRRPVRAAQLLRAARLLGAREATLLEHRAAHLQWNPPEVLATELRSVAGPVDAVLTIDAGAPGSHPDLVRAARAARRVASRLGCPLYAWVPRTWDTDQPPEGVITVTCDRARQRAAIGCHDAPGPRDPAQGPCAEPAGEAADATADEPQDYLTIR</sequence>
<evidence type="ECO:0000313" key="3">
    <source>
        <dbReference type="EMBL" id="MBA8806615.1"/>
    </source>
</evidence>
<dbReference type="Gene3D" id="3.40.50.10320">
    <property type="entry name" value="LmbE-like"/>
    <property type="match status" value="1"/>
</dbReference>
<comment type="caution">
    <text evidence="3">The sequence shown here is derived from an EMBL/GenBank/DDBJ whole genome shotgun (WGS) entry which is preliminary data.</text>
</comment>
<dbReference type="EMBL" id="JACGWV010000001">
    <property type="protein sequence ID" value="MBA8806615.1"/>
    <property type="molecule type" value="Genomic_DNA"/>
</dbReference>
<dbReference type="SUPFAM" id="SSF102588">
    <property type="entry name" value="LmbE-like"/>
    <property type="match status" value="1"/>
</dbReference>